<dbReference type="PROSITE" id="PS51371">
    <property type="entry name" value="CBS"/>
    <property type="match status" value="2"/>
</dbReference>
<feature type="domain" description="CBS" evidence="3">
    <location>
        <begin position="321"/>
        <end position="377"/>
    </location>
</feature>
<dbReference type="InterPro" id="IPR058581">
    <property type="entry name" value="TM_HPP"/>
</dbReference>
<dbReference type="PANTHER" id="PTHR43080:SF2">
    <property type="entry name" value="CBS DOMAIN-CONTAINING PROTEIN"/>
    <property type="match status" value="1"/>
</dbReference>
<protein>
    <recommendedName>
        <fullName evidence="3">CBS domain-containing protein</fullName>
    </recommendedName>
</protein>
<dbReference type="InterPro" id="IPR000644">
    <property type="entry name" value="CBS_dom"/>
</dbReference>
<proteinExistence type="predicted"/>
<dbReference type="InterPro" id="IPR046342">
    <property type="entry name" value="CBS_dom_sf"/>
</dbReference>
<dbReference type="AlphaFoldDB" id="A0A0F9W355"/>
<gene>
    <name evidence="4" type="ORF">LCGC14_0064710</name>
</gene>
<dbReference type="SMART" id="SM00116">
    <property type="entry name" value="CBS"/>
    <property type="match status" value="2"/>
</dbReference>
<keyword evidence="2" id="KW-0812">Transmembrane</keyword>
<dbReference type="CDD" id="cd04600">
    <property type="entry name" value="CBS_pair_HPP_assoc"/>
    <property type="match status" value="1"/>
</dbReference>
<dbReference type="InterPro" id="IPR051257">
    <property type="entry name" value="Diverse_CBS-Domain"/>
</dbReference>
<keyword evidence="2" id="KW-0472">Membrane</keyword>
<evidence type="ECO:0000256" key="1">
    <source>
        <dbReference type="ARBA" id="ARBA00023122"/>
    </source>
</evidence>
<dbReference type="SUPFAM" id="SSF54631">
    <property type="entry name" value="CBS-domain pair"/>
    <property type="match status" value="1"/>
</dbReference>
<dbReference type="Pfam" id="PF04982">
    <property type="entry name" value="TM_HPP"/>
    <property type="match status" value="1"/>
</dbReference>
<evidence type="ECO:0000259" key="3">
    <source>
        <dbReference type="PROSITE" id="PS51371"/>
    </source>
</evidence>
<feature type="transmembrane region" description="Helical" evidence="2">
    <location>
        <begin position="97"/>
        <end position="118"/>
    </location>
</feature>
<keyword evidence="2" id="KW-1133">Transmembrane helix</keyword>
<dbReference type="Gene3D" id="3.10.580.10">
    <property type="entry name" value="CBS-domain"/>
    <property type="match status" value="1"/>
</dbReference>
<organism evidence="4">
    <name type="scientific">marine sediment metagenome</name>
    <dbReference type="NCBI Taxonomy" id="412755"/>
    <lineage>
        <taxon>unclassified sequences</taxon>
        <taxon>metagenomes</taxon>
        <taxon>ecological metagenomes</taxon>
    </lineage>
</organism>
<evidence type="ECO:0000256" key="2">
    <source>
        <dbReference type="SAM" id="Phobius"/>
    </source>
</evidence>
<comment type="caution">
    <text evidence="4">The sequence shown here is derived from an EMBL/GenBank/DDBJ whole genome shotgun (WGS) entry which is preliminary data.</text>
</comment>
<feature type="transmembrane region" description="Helical" evidence="2">
    <location>
        <begin position="150"/>
        <end position="171"/>
    </location>
</feature>
<evidence type="ECO:0000313" key="4">
    <source>
        <dbReference type="EMBL" id="KKO06663.1"/>
    </source>
</evidence>
<name>A0A0F9W355_9ZZZZ</name>
<feature type="transmembrane region" description="Helical" evidence="2">
    <location>
        <begin position="125"/>
        <end position="144"/>
    </location>
</feature>
<dbReference type="EMBL" id="LAZR01000015">
    <property type="protein sequence ID" value="KKO06663.1"/>
    <property type="molecule type" value="Genomic_DNA"/>
</dbReference>
<dbReference type="PANTHER" id="PTHR43080">
    <property type="entry name" value="CBS DOMAIN-CONTAINING PROTEIN CBSX3, MITOCHONDRIAL"/>
    <property type="match status" value="1"/>
</dbReference>
<dbReference type="Pfam" id="PF00571">
    <property type="entry name" value="CBS"/>
    <property type="match status" value="2"/>
</dbReference>
<reference evidence="4" key="1">
    <citation type="journal article" date="2015" name="Nature">
        <title>Complex archaea that bridge the gap between prokaryotes and eukaryotes.</title>
        <authorList>
            <person name="Spang A."/>
            <person name="Saw J.H."/>
            <person name="Jorgensen S.L."/>
            <person name="Zaremba-Niedzwiedzka K."/>
            <person name="Martijn J."/>
            <person name="Lind A.E."/>
            <person name="van Eijk R."/>
            <person name="Schleper C."/>
            <person name="Guy L."/>
            <person name="Ettema T.J."/>
        </authorList>
    </citation>
    <scope>NUCLEOTIDE SEQUENCE</scope>
</reference>
<sequence length="378" mass="40373">MLRQLFILSARLSDLFTGLINHSRPSERLRAATGATLGLGCAVWMAHQFVGPEFAAALAGPLGASAILLFVVSSGALAQPWPLLGSYLFSALTGALLAQYFGHSLPIACVAVTLSLLVMFALRCLHPPGAAVALAVVLCGPALGEPGLMIVAPIMASAVCLLLSALVFNNLTGAAYPKRASSANHHHTSDAAPERRVGITDDDLDSALEEFGSFVDITKADLERIVRITERSALRRNMGDICAEQIMSRDVRSVSPDTTVLQALQLLRHHHVKTMPVVDAAGALVGIVSLGDLMGEIDKPEGPLFPARMKVWRGQPISKWMTSPVISVDAQTHVMDMIPLMSRHGLHSLPVMNRNQLVGLVTQTDLIAALHRDLLAHL</sequence>
<keyword evidence="1" id="KW-0129">CBS domain</keyword>
<feature type="transmembrane region" description="Helical" evidence="2">
    <location>
        <begin position="54"/>
        <end position="77"/>
    </location>
</feature>
<feature type="domain" description="CBS" evidence="3">
    <location>
        <begin position="247"/>
        <end position="304"/>
    </location>
</feature>
<accession>A0A0F9W355</accession>